<evidence type="ECO:0000313" key="2">
    <source>
        <dbReference type="Proteomes" id="UP000257109"/>
    </source>
</evidence>
<dbReference type="EMBL" id="QJKJ01014489">
    <property type="protein sequence ID" value="RDX64215.1"/>
    <property type="molecule type" value="Genomic_DNA"/>
</dbReference>
<organism evidence="1 2">
    <name type="scientific">Mucuna pruriens</name>
    <name type="common">Velvet bean</name>
    <name type="synonym">Dolichos pruriens</name>
    <dbReference type="NCBI Taxonomy" id="157652"/>
    <lineage>
        <taxon>Eukaryota</taxon>
        <taxon>Viridiplantae</taxon>
        <taxon>Streptophyta</taxon>
        <taxon>Embryophyta</taxon>
        <taxon>Tracheophyta</taxon>
        <taxon>Spermatophyta</taxon>
        <taxon>Magnoliopsida</taxon>
        <taxon>eudicotyledons</taxon>
        <taxon>Gunneridae</taxon>
        <taxon>Pentapetalae</taxon>
        <taxon>rosids</taxon>
        <taxon>fabids</taxon>
        <taxon>Fabales</taxon>
        <taxon>Fabaceae</taxon>
        <taxon>Papilionoideae</taxon>
        <taxon>50 kb inversion clade</taxon>
        <taxon>NPAAA clade</taxon>
        <taxon>indigoferoid/millettioid clade</taxon>
        <taxon>Phaseoleae</taxon>
        <taxon>Mucuna</taxon>
    </lineage>
</organism>
<feature type="non-terminal residue" evidence="1">
    <location>
        <position position="1"/>
    </location>
</feature>
<name>A0A371EDW1_MUCPR</name>
<dbReference type="Proteomes" id="UP000257109">
    <property type="component" value="Unassembled WGS sequence"/>
</dbReference>
<dbReference type="OrthoDB" id="1645289at2759"/>
<reference evidence="1" key="1">
    <citation type="submission" date="2018-05" db="EMBL/GenBank/DDBJ databases">
        <title>Draft genome of Mucuna pruriens seed.</title>
        <authorList>
            <person name="Nnadi N.E."/>
            <person name="Vos R."/>
            <person name="Hasami M.H."/>
            <person name="Devisetty U.K."/>
            <person name="Aguiy J.C."/>
        </authorList>
    </citation>
    <scope>NUCLEOTIDE SEQUENCE [LARGE SCALE GENOMIC DNA]</scope>
    <source>
        <strain evidence="1">JCA_2017</strain>
    </source>
</reference>
<gene>
    <name evidence="1" type="ORF">CR513_57256</name>
</gene>
<accession>A0A371EDW1</accession>
<keyword evidence="2" id="KW-1185">Reference proteome</keyword>
<protein>
    <submittedName>
        <fullName evidence="1">Uncharacterized protein</fullName>
    </submittedName>
</protein>
<dbReference type="AlphaFoldDB" id="A0A371EDW1"/>
<comment type="caution">
    <text evidence="1">The sequence shown here is derived from an EMBL/GenBank/DDBJ whole genome shotgun (WGS) entry which is preliminary data.</text>
</comment>
<evidence type="ECO:0000313" key="1">
    <source>
        <dbReference type="EMBL" id="RDX64215.1"/>
    </source>
</evidence>
<sequence length="207" mass="23724">MGNLHAFLLEVETHEKNCLEYATWHAKKGRFLIFVCSKWNFVGRLWCNCSHKYVYARLPVKLSVNFHLNLVETCVASSIRHNLIYTLDNFGYSCSFANIKVSLSYDSNVGGCGSLIDNLLCLILSVLITRYYKQICMTLKYALSVLSGKKQTRKFYMKDGKSRDTLIETRCKRFSMSAQVCTCLDITFIVGVLGRYMSNPNMQNTIK</sequence>
<proteinExistence type="predicted"/>